<dbReference type="Gene3D" id="3.40.50.1820">
    <property type="entry name" value="alpha/beta hydrolase"/>
    <property type="match status" value="1"/>
</dbReference>
<name>A0A0C9YZ16_9AGAM</name>
<dbReference type="HOGENOM" id="CLU_1949673_0_0_1"/>
<keyword evidence="2" id="KW-1185">Reference proteome</keyword>
<proteinExistence type="predicted"/>
<dbReference type="Proteomes" id="UP000054018">
    <property type="component" value="Unassembled WGS sequence"/>
</dbReference>
<dbReference type="AlphaFoldDB" id="A0A0C9YZ16"/>
<dbReference type="GO" id="GO:0004414">
    <property type="term" value="F:homoserine O-acetyltransferase activity"/>
    <property type="evidence" value="ECO:0007669"/>
    <property type="project" value="TreeGrafter"/>
</dbReference>
<dbReference type="InterPro" id="IPR008220">
    <property type="entry name" value="HAT_MetX-like"/>
</dbReference>
<dbReference type="OrthoDB" id="3180244at2759"/>
<protein>
    <recommendedName>
        <fullName evidence="3">Homoserine O-acetyltransferase</fullName>
    </recommendedName>
</protein>
<dbReference type="EMBL" id="KN833892">
    <property type="protein sequence ID" value="KIK15387.1"/>
    <property type="molecule type" value="Genomic_DNA"/>
</dbReference>
<dbReference type="GO" id="GO:0009086">
    <property type="term" value="P:methionine biosynthetic process"/>
    <property type="evidence" value="ECO:0007669"/>
    <property type="project" value="TreeGrafter"/>
</dbReference>
<dbReference type="PANTHER" id="PTHR32268:SF11">
    <property type="entry name" value="HOMOSERINE O-ACETYLTRANSFERASE"/>
    <property type="match status" value="1"/>
</dbReference>
<evidence type="ECO:0000313" key="1">
    <source>
        <dbReference type="EMBL" id="KIK15387.1"/>
    </source>
</evidence>
<sequence length="129" mass="14175">MSVTEPLAGEGIHVVPSFTLESGMELEQVPVAYKTWGQLSATRDNVVIIRHAFTGSADVEDWSVGTPHGLREGFRPTILFCFCANVLGLPYGTASHVTMNPYTRKSYGPEFSQTTIRDDVRSESSARTH</sequence>
<organism evidence="1 2">
    <name type="scientific">Pisolithus microcarpus 441</name>
    <dbReference type="NCBI Taxonomy" id="765257"/>
    <lineage>
        <taxon>Eukaryota</taxon>
        <taxon>Fungi</taxon>
        <taxon>Dikarya</taxon>
        <taxon>Basidiomycota</taxon>
        <taxon>Agaricomycotina</taxon>
        <taxon>Agaricomycetes</taxon>
        <taxon>Agaricomycetidae</taxon>
        <taxon>Boletales</taxon>
        <taxon>Sclerodermatineae</taxon>
        <taxon>Pisolithaceae</taxon>
        <taxon>Pisolithus</taxon>
    </lineage>
</organism>
<gene>
    <name evidence="1" type="ORF">PISMIDRAFT_115200</name>
</gene>
<dbReference type="PANTHER" id="PTHR32268">
    <property type="entry name" value="HOMOSERINE O-ACETYLTRANSFERASE"/>
    <property type="match status" value="1"/>
</dbReference>
<reference evidence="2" key="2">
    <citation type="submission" date="2015-01" db="EMBL/GenBank/DDBJ databases">
        <title>Evolutionary Origins and Diversification of the Mycorrhizal Mutualists.</title>
        <authorList>
            <consortium name="DOE Joint Genome Institute"/>
            <consortium name="Mycorrhizal Genomics Consortium"/>
            <person name="Kohler A."/>
            <person name="Kuo A."/>
            <person name="Nagy L.G."/>
            <person name="Floudas D."/>
            <person name="Copeland A."/>
            <person name="Barry K.W."/>
            <person name="Cichocki N."/>
            <person name="Veneault-Fourrey C."/>
            <person name="LaButti K."/>
            <person name="Lindquist E.A."/>
            <person name="Lipzen A."/>
            <person name="Lundell T."/>
            <person name="Morin E."/>
            <person name="Murat C."/>
            <person name="Riley R."/>
            <person name="Ohm R."/>
            <person name="Sun H."/>
            <person name="Tunlid A."/>
            <person name="Henrissat B."/>
            <person name="Grigoriev I.V."/>
            <person name="Hibbett D.S."/>
            <person name="Martin F."/>
        </authorList>
    </citation>
    <scope>NUCLEOTIDE SEQUENCE [LARGE SCALE GENOMIC DNA]</scope>
    <source>
        <strain evidence="2">441</strain>
    </source>
</reference>
<evidence type="ECO:0008006" key="3">
    <source>
        <dbReference type="Google" id="ProtNLM"/>
    </source>
</evidence>
<accession>A0A0C9YZ16</accession>
<dbReference type="InterPro" id="IPR029058">
    <property type="entry name" value="AB_hydrolase_fold"/>
</dbReference>
<dbReference type="STRING" id="765257.A0A0C9YZ16"/>
<reference evidence="1 2" key="1">
    <citation type="submission" date="2014-04" db="EMBL/GenBank/DDBJ databases">
        <authorList>
            <consortium name="DOE Joint Genome Institute"/>
            <person name="Kuo A."/>
            <person name="Kohler A."/>
            <person name="Costa M.D."/>
            <person name="Nagy L.G."/>
            <person name="Floudas D."/>
            <person name="Copeland A."/>
            <person name="Barry K.W."/>
            <person name="Cichocki N."/>
            <person name="Veneault-Fourrey C."/>
            <person name="LaButti K."/>
            <person name="Lindquist E.A."/>
            <person name="Lipzen A."/>
            <person name="Lundell T."/>
            <person name="Morin E."/>
            <person name="Murat C."/>
            <person name="Sun H."/>
            <person name="Tunlid A."/>
            <person name="Henrissat B."/>
            <person name="Grigoriev I.V."/>
            <person name="Hibbett D.S."/>
            <person name="Martin F."/>
            <person name="Nordberg H.P."/>
            <person name="Cantor M.N."/>
            <person name="Hua S.X."/>
        </authorList>
    </citation>
    <scope>NUCLEOTIDE SEQUENCE [LARGE SCALE GENOMIC DNA]</scope>
    <source>
        <strain evidence="1 2">441</strain>
    </source>
</reference>
<dbReference type="SUPFAM" id="SSF53474">
    <property type="entry name" value="alpha/beta-Hydrolases"/>
    <property type="match status" value="1"/>
</dbReference>
<dbReference type="GO" id="GO:0009092">
    <property type="term" value="P:homoserine metabolic process"/>
    <property type="evidence" value="ECO:0007669"/>
    <property type="project" value="TreeGrafter"/>
</dbReference>
<evidence type="ECO:0000313" key="2">
    <source>
        <dbReference type="Proteomes" id="UP000054018"/>
    </source>
</evidence>